<comment type="caution">
    <text evidence="1">The sequence shown here is derived from an EMBL/GenBank/DDBJ whole genome shotgun (WGS) entry which is preliminary data.</text>
</comment>
<dbReference type="Proteomes" id="UP001479436">
    <property type="component" value="Unassembled WGS sequence"/>
</dbReference>
<evidence type="ECO:0000313" key="1">
    <source>
        <dbReference type="EMBL" id="KAK9663688.1"/>
    </source>
</evidence>
<proteinExistence type="predicted"/>
<reference evidence="1 2" key="1">
    <citation type="submission" date="2023-04" db="EMBL/GenBank/DDBJ databases">
        <title>Genome of Basidiobolus ranarum AG-B5.</title>
        <authorList>
            <person name="Stajich J.E."/>
            <person name="Carter-House D."/>
            <person name="Gryganskyi A."/>
        </authorList>
    </citation>
    <scope>NUCLEOTIDE SEQUENCE [LARGE SCALE GENOMIC DNA]</scope>
    <source>
        <strain evidence="1 2">AG-B5</strain>
    </source>
</reference>
<dbReference type="EMBL" id="JASJQH010011875">
    <property type="protein sequence ID" value="KAK9663688.1"/>
    <property type="molecule type" value="Genomic_DNA"/>
</dbReference>
<accession>A0ABR2VKS2</accession>
<name>A0ABR2VKS2_9FUNG</name>
<gene>
    <name evidence="1" type="ORF">K7432_018083</name>
</gene>
<keyword evidence="2" id="KW-1185">Reference proteome</keyword>
<protein>
    <submittedName>
        <fullName evidence="1">Uncharacterized protein</fullName>
    </submittedName>
</protein>
<evidence type="ECO:0000313" key="2">
    <source>
        <dbReference type="Proteomes" id="UP001479436"/>
    </source>
</evidence>
<organism evidence="1 2">
    <name type="scientific">Basidiobolus ranarum</name>
    <dbReference type="NCBI Taxonomy" id="34480"/>
    <lineage>
        <taxon>Eukaryota</taxon>
        <taxon>Fungi</taxon>
        <taxon>Fungi incertae sedis</taxon>
        <taxon>Zoopagomycota</taxon>
        <taxon>Entomophthoromycotina</taxon>
        <taxon>Basidiobolomycetes</taxon>
        <taxon>Basidiobolales</taxon>
        <taxon>Basidiobolaceae</taxon>
        <taxon>Basidiobolus</taxon>
    </lineage>
</organism>
<sequence>MAKTINFNISYNNNPQISVRASFQAYANSVKVAIQPVIERNQKIPKNSFCTKPESLVTLETPLRETTWRRQYPSAHMLQPLVDEVVQKRADNSIITQKPVNTTFDSTLNLAPKKDLEGNLMLKRAC</sequence>